<reference evidence="1" key="1">
    <citation type="submission" date="2022-11" db="EMBL/GenBank/DDBJ databases">
        <title>Genome Sequence of Boeremia exigua.</title>
        <authorList>
            <person name="Buettner E."/>
        </authorList>
    </citation>
    <scope>NUCLEOTIDE SEQUENCE</scope>
    <source>
        <strain evidence="1">CU02</strain>
    </source>
</reference>
<accession>A0ACC2I3X2</accession>
<sequence>MLLQDIREKAKTFGINDDRLPEQLKATDTYYYWREDARCQVLNTLRPCLHPILGKYATHLIDGYEALAEGKLSFCLQTYIPSHELYNLVHGKDRGSYSDFLATDPPTAVTVACSGGANWDLLYANVKYRDYGSTKKFSIRVERETGVRLNDVLDELSGTLIINGTSEVLGQDVVLVWVFDDSNDKHDLILQSSTRSVERLVSTKGEGAVLIRLACARTVKVKGAHTLYQQANDLRHCPLFRPPAHQEFLTTLNLQLYQPTTMAEMRLATLTEYAKEHFPEDFAKLPPLSCMSVLQNIQKCTFTLRFCGSDLVTMSTNGYLHYSDRLVKAYEPFAYISPSFSYGTDDKLEAFLRFCFLLKGYNGTRYCFDRECITHFKSACADIANGVRAKEAAVDDPSRWGITVAGQSQVQKLQNRIQQLVATVDALKTQAATDYNTLKQKAENSEAKTKYLEQQFASSKTEAQAAKIDASKDGVDWMKQFAASKIEVEELKAKLMSAQAQIAKMEKENMELRK</sequence>
<keyword evidence="2" id="KW-1185">Reference proteome</keyword>
<dbReference type="Proteomes" id="UP001153331">
    <property type="component" value="Unassembled WGS sequence"/>
</dbReference>
<evidence type="ECO:0000313" key="1">
    <source>
        <dbReference type="EMBL" id="KAJ8109914.1"/>
    </source>
</evidence>
<protein>
    <submittedName>
        <fullName evidence="1">Uncharacterized protein</fullName>
    </submittedName>
</protein>
<comment type="caution">
    <text evidence="1">The sequence shown here is derived from an EMBL/GenBank/DDBJ whole genome shotgun (WGS) entry which is preliminary data.</text>
</comment>
<proteinExistence type="predicted"/>
<evidence type="ECO:0000313" key="2">
    <source>
        <dbReference type="Proteomes" id="UP001153331"/>
    </source>
</evidence>
<name>A0ACC2I3X2_9PLEO</name>
<gene>
    <name evidence="1" type="ORF">OPT61_g7102</name>
</gene>
<dbReference type="EMBL" id="JAPHNI010000555">
    <property type="protein sequence ID" value="KAJ8109914.1"/>
    <property type="molecule type" value="Genomic_DNA"/>
</dbReference>
<organism evidence="1 2">
    <name type="scientific">Boeremia exigua</name>
    <dbReference type="NCBI Taxonomy" id="749465"/>
    <lineage>
        <taxon>Eukaryota</taxon>
        <taxon>Fungi</taxon>
        <taxon>Dikarya</taxon>
        <taxon>Ascomycota</taxon>
        <taxon>Pezizomycotina</taxon>
        <taxon>Dothideomycetes</taxon>
        <taxon>Pleosporomycetidae</taxon>
        <taxon>Pleosporales</taxon>
        <taxon>Pleosporineae</taxon>
        <taxon>Didymellaceae</taxon>
        <taxon>Boeremia</taxon>
    </lineage>
</organism>